<feature type="transmembrane region" description="Helical" evidence="8">
    <location>
        <begin position="497"/>
        <end position="517"/>
    </location>
</feature>
<dbReference type="AlphaFoldDB" id="A0A0D0IUR2"/>
<keyword evidence="5 8" id="KW-0812">Transmembrane</keyword>
<proteinExistence type="inferred from homology"/>
<keyword evidence="6 8" id="KW-1133">Transmembrane helix</keyword>
<dbReference type="Proteomes" id="UP000032046">
    <property type="component" value="Unassembled WGS sequence"/>
</dbReference>
<comment type="caution">
    <text evidence="10">The sequence shown here is derived from an EMBL/GenBank/DDBJ whole genome shotgun (WGS) entry which is preliminary data.</text>
</comment>
<feature type="transmembrane region" description="Helical" evidence="8">
    <location>
        <begin position="38"/>
        <end position="57"/>
    </location>
</feature>
<dbReference type="GO" id="GO:0005886">
    <property type="term" value="C:plasma membrane"/>
    <property type="evidence" value="ECO:0007669"/>
    <property type="project" value="UniProtKB-SubCell"/>
</dbReference>
<dbReference type="GO" id="GO:0006813">
    <property type="term" value="P:potassium ion transport"/>
    <property type="evidence" value="ECO:0007669"/>
    <property type="project" value="InterPro"/>
</dbReference>
<name>A0A0D0IUR2_9BACT</name>
<dbReference type="InterPro" id="IPR006037">
    <property type="entry name" value="RCK_C"/>
</dbReference>
<feature type="transmembrane region" description="Helical" evidence="8">
    <location>
        <begin position="12"/>
        <end position="31"/>
    </location>
</feature>
<comment type="similarity">
    <text evidence="2">Belongs to the AAE transporter (TC 2.A.81) family.</text>
</comment>
<feature type="transmembrane region" description="Helical" evidence="8">
    <location>
        <begin position="100"/>
        <end position="121"/>
    </location>
</feature>
<evidence type="ECO:0000256" key="4">
    <source>
        <dbReference type="ARBA" id="ARBA00022475"/>
    </source>
</evidence>
<evidence type="ECO:0000256" key="2">
    <source>
        <dbReference type="ARBA" id="ARBA00009854"/>
    </source>
</evidence>
<evidence type="ECO:0000313" key="11">
    <source>
        <dbReference type="Proteomes" id="UP000032046"/>
    </source>
</evidence>
<dbReference type="Gene3D" id="3.30.70.1450">
    <property type="entry name" value="Regulator of K+ conductance, C-terminal domain"/>
    <property type="match status" value="2"/>
</dbReference>
<dbReference type="InterPro" id="IPR050144">
    <property type="entry name" value="AAE_transporter"/>
</dbReference>
<dbReference type="NCBIfam" id="NF003007">
    <property type="entry name" value="PRK03818.1"/>
    <property type="match status" value="1"/>
</dbReference>
<keyword evidence="4" id="KW-1003">Cell membrane</keyword>
<sequence>MEWIESLFTIHSAVQSIVVLSLIVSLGLALGKIHIRGISLGVAFVFFIGIVAGSLHLSASPEMLNFAETLGLSLFVYALGLHVGPNFIGMMRHDGVSLNAWSMALIALGTVMALSLCLVLPVSVPDMVGILCGATTNTPALGAAQQALSNAHLSSSGAALGCAVTYPLGVVGVIFAMILLRKFFVTPDDLQPHNANDEDQTFVGQFVVVNPAIAGKTLAKVSQMTHNHFIVSRIWRGDDVIVPNASTIIQSGDNVLVVTRRDEVSAMEVLFGKRVEKNWNRDHIDWNAIDSSVESRVVVMTRTKLNGKPLGSLHMRQIYGVNISRVMRGDIKLLATDSLHLQYGDRVTVVGTPDNINHAASFLGNAIQDLNEPNLSAIFFGLLLGLAVGMIPFSIPGMSTPVKLGIAGGPIIMGIIIGALGSRAHFISYTTRSASLMLRKFGLSLYLACLGLAAGKDFFATIIRPEGLLWVGVGFLLTVLPLIIIGVIALKTKKFDFGTICGLLCGAMANPMALSYANETIKGDRASVAYTSVYPLGMFVRVIIAQVIIMFLV</sequence>
<evidence type="ECO:0000256" key="7">
    <source>
        <dbReference type="ARBA" id="ARBA00023136"/>
    </source>
</evidence>
<dbReference type="PANTHER" id="PTHR30445">
    <property type="entry name" value="K(+)_H(+) ANTIPORTER SUBUNIT KHTT"/>
    <property type="match status" value="1"/>
</dbReference>
<dbReference type="EMBL" id="JXQK01000050">
    <property type="protein sequence ID" value="KIP62881.1"/>
    <property type="molecule type" value="Genomic_DNA"/>
</dbReference>
<evidence type="ECO:0000256" key="8">
    <source>
        <dbReference type="SAM" id="Phobius"/>
    </source>
</evidence>
<evidence type="ECO:0000256" key="6">
    <source>
        <dbReference type="ARBA" id="ARBA00022989"/>
    </source>
</evidence>
<dbReference type="Pfam" id="PF02080">
    <property type="entry name" value="TrkA_C"/>
    <property type="match status" value="2"/>
</dbReference>
<gene>
    <name evidence="10" type="ORF">ST44_05375</name>
</gene>
<dbReference type="InterPro" id="IPR036721">
    <property type="entry name" value="RCK_C_sf"/>
</dbReference>
<evidence type="ECO:0000259" key="9">
    <source>
        <dbReference type="PROSITE" id="PS51202"/>
    </source>
</evidence>
<keyword evidence="7 8" id="KW-0472">Membrane</keyword>
<dbReference type="PANTHER" id="PTHR30445:SF3">
    <property type="entry name" value="TRANSPORT PROTEIN YIDE-RELATED"/>
    <property type="match status" value="1"/>
</dbReference>
<feature type="transmembrane region" description="Helical" evidence="8">
    <location>
        <begin position="375"/>
        <end position="395"/>
    </location>
</feature>
<dbReference type="NCBIfam" id="TIGR01625">
    <property type="entry name" value="YidE_YbjL_dupl"/>
    <property type="match status" value="2"/>
</dbReference>
<dbReference type="SUPFAM" id="SSF116726">
    <property type="entry name" value="TrkA C-terminal domain-like"/>
    <property type="match status" value="2"/>
</dbReference>
<comment type="subcellular location">
    <subcellularLocation>
        <location evidence="1">Cell membrane</location>
        <topology evidence="1">Multi-pass membrane protein</topology>
    </subcellularLocation>
</comment>
<feature type="transmembrane region" description="Helical" evidence="8">
    <location>
        <begin position="158"/>
        <end position="180"/>
    </location>
</feature>
<feature type="transmembrane region" description="Helical" evidence="8">
    <location>
        <begin position="529"/>
        <end position="552"/>
    </location>
</feature>
<dbReference type="InterPro" id="IPR006512">
    <property type="entry name" value="YidE_YbjL"/>
</dbReference>
<feature type="transmembrane region" description="Helical" evidence="8">
    <location>
        <begin position="401"/>
        <end position="422"/>
    </location>
</feature>
<dbReference type="GO" id="GO:0008324">
    <property type="term" value="F:monoatomic cation transmembrane transporter activity"/>
    <property type="evidence" value="ECO:0007669"/>
    <property type="project" value="InterPro"/>
</dbReference>
<evidence type="ECO:0000256" key="5">
    <source>
        <dbReference type="ARBA" id="ARBA00022692"/>
    </source>
</evidence>
<organism evidence="10 11">
    <name type="scientific">Prevotella pectinovora</name>
    <dbReference type="NCBI Taxonomy" id="1602169"/>
    <lineage>
        <taxon>Bacteria</taxon>
        <taxon>Pseudomonadati</taxon>
        <taxon>Bacteroidota</taxon>
        <taxon>Bacteroidia</taxon>
        <taxon>Bacteroidales</taxon>
        <taxon>Prevotellaceae</taxon>
        <taxon>Prevotella</taxon>
    </lineage>
</organism>
<feature type="transmembrane region" description="Helical" evidence="8">
    <location>
        <begin position="469"/>
        <end position="490"/>
    </location>
</feature>
<evidence type="ECO:0000256" key="3">
    <source>
        <dbReference type="ARBA" id="ARBA00022448"/>
    </source>
</evidence>
<dbReference type="PROSITE" id="PS51202">
    <property type="entry name" value="RCK_C"/>
    <property type="match status" value="2"/>
</dbReference>
<dbReference type="RefSeq" id="WP_042518743.1">
    <property type="nucleotide sequence ID" value="NZ_DAIPDX010000066.1"/>
</dbReference>
<feature type="domain" description="RCK C-terminal" evidence="9">
    <location>
        <begin position="190"/>
        <end position="273"/>
    </location>
</feature>
<feature type="transmembrane region" description="Helical" evidence="8">
    <location>
        <begin position="69"/>
        <end position="88"/>
    </location>
</feature>
<feature type="transmembrane region" description="Helical" evidence="8">
    <location>
        <begin position="443"/>
        <end position="463"/>
    </location>
</feature>
<evidence type="ECO:0000313" key="10">
    <source>
        <dbReference type="EMBL" id="KIP62881.1"/>
    </source>
</evidence>
<protein>
    <submittedName>
        <fullName evidence="10">Transporter</fullName>
    </submittedName>
</protein>
<keyword evidence="3" id="KW-0813">Transport</keyword>
<evidence type="ECO:0000256" key="1">
    <source>
        <dbReference type="ARBA" id="ARBA00004651"/>
    </source>
</evidence>
<feature type="domain" description="RCK C-terminal" evidence="9">
    <location>
        <begin position="281"/>
        <end position="365"/>
    </location>
</feature>
<accession>A0A0D0IUR2</accession>
<reference evidence="10 11" key="1">
    <citation type="submission" date="2015-01" db="EMBL/GenBank/DDBJ databases">
        <title>Comparative genomics of non-oral Prevotella species.</title>
        <authorList>
            <person name="Accetto T."/>
            <person name="Nograsek B."/>
            <person name="Avgustin G."/>
        </authorList>
    </citation>
    <scope>NUCLEOTIDE SEQUENCE [LARGE SCALE GENOMIC DNA]</scope>
    <source>
        <strain evidence="10 11">P5-119</strain>
    </source>
</reference>
<dbReference type="Pfam" id="PF06826">
    <property type="entry name" value="Asp-Al_Ex"/>
    <property type="match status" value="2"/>
</dbReference>
<keyword evidence="11" id="KW-1185">Reference proteome</keyword>